<dbReference type="Gene3D" id="2.40.330.10">
    <property type="entry name" value="DNA-binding pseudobarrel domain"/>
    <property type="match status" value="2"/>
</dbReference>
<evidence type="ECO:0000256" key="4">
    <source>
        <dbReference type="ARBA" id="ARBA00023163"/>
    </source>
</evidence>
<dbReference type="PANTHER" id="PTHR31920:SF108">
    <property type="entry name" value="B3 DOMAIN-CONTAINING TRANSCRIPTION FACTOR VRN1-LIKE"/>
    <property type="match status" value="1"/>
</dbReference>
<dbReference type="PANTHER" id="PTHR31920">
    <property type="entry name" value="B3 DOMAIN-CONTAINING"/>
    <property type="match status" value="1"/>
</dbReference>
<keyword evidence="4" id="KW-0804">Transcription</keyword>
<dbReference type="Proteomes" id="UP001237642">
    <property type="component" value="Unassembled WGS sequence"/>
</dbReference>
<feature type="domain" description="TF-B3" evidence="6">
    <location>
        <begin position="282"/>
        <end position="336"/>
    </location>
</feature>
<evidence type="ECO:0000256" key="3">
    <source>
        <dbReference type="ARBA" id="ARBA00023125"/>
    </source>
</evidence>
<dbReference type="InterPro" id="IPR015300">
    <property type="entry name" value="DNA-bd_pseudobarrel_sf"/>
</dbReference>
<dbReference type="EMBL" id="JAUIZM010000008">
    <property type="protein sequence ID" value="KAK1370236.1"/>
    <property type="molecule type" value="Genomic_DNA"/>
</dbReference>
<comment type="subcellular location">
    <subcellularLocation>
        <location evidence="1">Nucleus</location>
    </subcellularLocation>
</comment>
<dbReference type="InterPro" id="IPR050655">
    <property type="entry name" value="Plant_B3_domain"/>
</dbReference>
<dbReference type="GO" id="GO:0003677">
    <property type="term" value="F:DNA binding"/>
    <property type="evidence" value="ECO:0007669"/>
    <property type="project" value="UniProtKB-KW"/>
</dbReference>
<keyword evidence="3" id="KW-0238">DNA-binding</keyword>
<keyword evidence="5" id="KW-0539">Nucleus</keyword>
<accession>A0AAD8HN71</accession>
<evidence type="ECO:0000256" key="1">
    <source>
        <dbReference type="ARBA" id="ARBA00004123"/>
    </source>
</evidence>
<evidence type="ECO:0000256" key="2">
    <source>
        <dbReference type="ARBA" id="ARBA00023015"/>
    </source>
</evidence>
<sequence length="340" mass="39520">MACVSKFMKLLTPEECVSNEMVLPDEFFEKYAHRIPIGIKIKVRNGYELWLDFVKTYQRFFGLSIFYKDFKLRSGQRLLFEYMGGFNFNVVIFGICGSEIEYPLVVHELQEREAREILYPYDGWSFVNDHFPGRNPVDKVVPPFYFIDNIAAMIPNRVEYVLSDGQRIVGSYCHSECELTGLASLCHILGVPNLKSLNLLVFSYEGGGTFKIAVFDKSMLEIPVHVNVHQNVSNSPAFRILVQQSHMLEYCHGVGISKDFRNVTDLWLTQDSFTAYSDNRCWRLEIKKRRDWTRTEIHGGWIQFRDDMQLGIGDVCVFQFKNDTLHTFNVRVIKKIRIAS</sequence>
<name>A0AAD8HN71_9APIA</name>
<dbReference type="CDD" id="cd10017">
    <property type="entry name" value="B3_DNA"/>
    <property type="match status" value="1"/>
</dbReference>
<evidence type="ECO:0000313" key="8">
    <source>
        <dbReference type="Proteomes" id="UP001237642"/>
    </source>
</evidence>
<evidence type="ECO:0000259" key="6">
    <source>
        <dbReference type="PROSITE" id="PS50863"/>
    </source>
</evidence>
<evidence type="ECO:0000256" key="5">
    <source>
        <dbReference type="ARBA" id="ARBA00023242"/>
    </source>
</evidence>
<dbReference type="SUPFAM" id="SSF101936">
    <property type="entry name" value="DNA-binding pseudobarrel domain"/>
    <property type="match status" value="2"/>
</dbReference>
<dbReference type="InterPro" id="IPR003340">
    <property type="entry name" value="B3_DNA-bd"/>
</dbReference>
<keyword evidence="2" id="KW-0805">Transcription regulation</keyword>
<keyword evidence="8" id="KW-1185">Reference proteome</keyword>
<protein>
    <recommendedName>
        <fullName evidence="6">TF-B3 domain-containing protein</fullName>
    </recommendedName>
</protein>
<reference evidence="7" key="2">
    <citation type="submission" date="2023-05" db="EMBL/GenBank/DDBJ databases">
        <authorList>
            <person name="Schelkunov M.I."/>
        </authorList>
    </citation>
    <scope>NUCLEOTIDE SEQUENCE</scope>
    <source>
        <strain evidence="7">Hsosn_3</strain>
        <tissue evidence="7">Leaf</tissue>
    </source>
</reference>
<dbReference type="AlphaFoldDB" id="A0AAD8HN71"/>
<comment type="caution">
    <text evidence="7">The sequence shown here is derived from an EMBL/GenBank/DDBJ whole genome shotgun (WGS) entry which is preliminary data.</text>
</comment>
<evidence type="ECO:0000313" key="7">
    <source>
        <dbReference type="EMBL" id="KAK1370236.1"/>
    </source>
</evidence>
<gene>
    <name evidence="7" type="ORF">POM88_036328</name>
</gene>
<reference evidence="7" key="1">
    <citation type="submission" date="2023-02" db="EMBL/GenBank/DDBJ databases">
        <title>Genome of toxic invasive species Heracleum sosnowskyi carries increased number of genes despite the absence of recent whole-genome duplications.</title>
        <authorList>
            <person name="Schelkunov M."/>
            <person name="Shtratnikova V."/>
            <person name="Makarenko M."/>
            <person name="Klepikova A."/>
            <person name="Omelchenko D."/>
            <person name="Novikova G."/>
            <person name="Obukhova E."/>
            <person name="Bogdanov V."/>
            <person name="Penin A."/>
            <person name="Logacheva M."/>
        </authorList>
    </citation>
    <scope>NUCLEOTIDE SEQUENCE</scope>
    <source>
        <strain evidence="7">Hsosn_3</strain>
        <tissue evidence="7">Leaf</tissue>
    </source>
</reference>
<dbReference type="PROSITE" id="PS50863">
    <property type="entry name" value="B3"/>
    <property type="match status" value="1"/>
</dbReference>
<proteinExistence type="predicted"/>
<dbReference type="GO" id="GO:0005634">
    <property type="term" value="C:nucleus"/>
    <property type="evidence" value="ECO:0007669"/>
    <property type="project" value="UniProtKB-SubCell"/>
</dbReference>
<organism evidence="7 8">
    <name type="scientific">Heracleum sosnowskyi</name>
    <dbReference type="NCBI Taxonomy" id="360622"/>
    <lineage>
        <taxon>Eukaryota</taxon>
        <taxon>Viridiplantae</taxon>
        <taxon>Streptophyta</taxon>
        <taxon>Embryophyta</taxon>
        <taxon>Tracheophyta</taxon>
        <taxon>Spermatophyta</taxon>
        <taxon>Magnoliopsida</taxon>
        <taxon>eudicotyledons</taxon>
        <taxon>Gunneridae</taxon>
        <taxon>Pentapetalae</taxon>
        <taxon>asterids</taxon>
        <taxon>campanulids</taxon>
        <taxon>Apiales</taxon>
        <taxon>Apiaceae</taxon>
        <taxon>Apioideae</taxon>
        <taxon>apioid superclade</taxon>
        <taxon>Tordylieae</taxon>
        <taxon>Tordyliinae</taxon>
        <taxon>Heracleum</taxon>
    </lineage>
</organism>
<dbReference type="SMART" id="SM01019">
    <property type="entry name" value="B3"/>
    <property type="match status" value="2"/>
</dbReference>